<feature type="region of interest" description="Disordered" evidence="1">
    <location>
        <begin position="336"/>
        <end position="359"/>
    </location>
</feature>
<protein>
    <recommendedName>
        <fullName evidence="2">DOT1 domain-containing protein</fullName>
    </recommendedName>
</protein>
<dbReference type="GO" id="GO:0031151">
    <property type="term" value="F:histone H3K79 methyltransferase activity"/>
    <property type="evidence" value="ECO:0007669"/>
    <property type="project" value="InterPro"/>
</dbReference>
<dbReference type="InterPro" id="IPR025789">
    <property type="entry name" value="DOT1_dom"/>
</dbReference>
<dbReference type="EMBL" id="HBHP01019471">
    <property type="protein sequence ID" value="CAD9768118.1"/>
    <property type="molecule type" value="Transcribed_RNA"/>
</dbReference>
<evidence type="ECO:0000313" key="3">
    <source>
        <dbReference type="EMBL" id="CAD9768118.1"/>
    </source>
</evidence>
<organism evidence="3">
    <name type="scientific">Lotharella oceanica</name>
    <dbReference type="NCBI Taxonomy" id="641309"/>
    <lineage>
        <taxon>Eukaryota</taxon>
        <taxon>Sar</taxon>
        <taxon>Rhizaria</taxon>
        <taxon>Cercozoa</taxon>
        <taxon>Chlorarachniophyceae</taxon>
        <taxon>Lotharella</taxon>
    </lineage>
</organism>
<evidence type="ECO:0000259" key="2">
    <source>
        <dbReference type="Pfam" id="PF08123"/>
    </source>
</evidence>
<proteinExistence type="predicted"/>
<gene>
    <name evidence="3" type="ORF">LSP00402_LOCUS12095</name>
</gene>
<dbReference type="SUPFAM" id="SSF53335">
    <property type="entry name" value="S-adenosyl-L-methionine-dependent methyltransferases"/>
    <property type="match status" value="1"/>
</dbReference>
<accession>A0A7S2XBH1</accession>
<dbReference type="Pfam" id="PF08123">
    <property type="entry name" value="DOT1"/>
    <property type="match status" value="1"/>
</dbReference>
<evidence type="ECO:0000256" key="1">
    <source>
        <dbReference type="SAM" id="MobiDB-lite"/>
    </source>
</evidence>
<reference evidence="3" key="1">
    <citation type="submission" date="2021-01" db="EMBL/GenBank/DDBJ databases">
        <authorList>
            <person name="Corre E."/>
            <person name="Pelletier E."/>
            <person name="Niang G."/>
            <person name="Scheremetjew M."/>
            <person name="Finn R."/>
            <person name="Kale V."/>
            <person name="Holt S."/>
            <person name="Cochrane G."/>
            <person name="Meng A."/>
            <person name="Brown T."/>
            <person name="Cohen L."/>
        </authorList>
    </citation>
    <scope>NUCLEOTIDE SEQUENCE</scope>
    <source>
        <strain evidence="3">CCMP622</strain>
    </source>
</reference>
<name>A0A7S2XBH1_9EUKA</name>
<sequence length="359" mass="40618">MGVCSAGMSSPANRIPRCFRSEIEKGSIARKKEANQEDQTKTKEKLWYEKKLSNFGPISSKDKMTLDMLRVVYGAVKEVPKRAKENDRKAANEAGTQLTYGEIDPRGVMMMAKNLSFNDADVLLDIGSGRGRVAVQAFDQYNFSRVIGVEVARERFELCENAVDCYVKYHKAHDHFSVERLRKMPHDYGIPEKDFVIVEASCPVTSKEGSKSSSKRQSTLEFYRADIGTLRDLIADAKPTVVLMDMAFPSMPVSLASVLNTLPFGTRMLTYENLDKKWPESLEFPFSFLDGDKFLTSWQPEVGHYFFKWVKKRTSNRKRALCDDDSKELADFGIAPHTEVPSPQQPRKKVATAVLQQEA</sequence>
<dbReference type="Gene3D" id="3.40.50.150">
    <property type="entry name" value="Vaccinia Virus protein VP39"/>
    <property type="match status" value="1"/>
</dbReference>
<dbReference type="AlphaFoldDB" id="A0A7S2XBH1"/>
<dbReference type="InterPro" id="IPR029063">
    <property type="entry name" value="SAM-dependent_MTases_sf"/>
</dbReference>
<feature type="domain" description="DOT1" evidence="2">
    <location>
        <begin position="93"/>
        <end position="171"/>
    </location>
</feature>